<dbReference type="PIRSF" id="PIRSF005572">
    <property type="entry name" value="NifS"/>
    <property type="match status" value="1"/>
</dbReference>
<keyword evidence="2" id="KW-0663">Pyridoxal phosphate</keyword>
<gene>
    <name evidence="4" type="ORF">SAMN04488081_0752</name>
</gene>
<dbReference type="Gene3D" id="3.90.1150.10">
    <property type="entry name" value="Aspartate Aminotransferase, domain 1"/>
    <property type="match status" value="1"/>
</dbReference>
<sequence>MIYLDNSATTRPYEGVLDTFTRTAERFYANSSSIHALGGEAERLLESSRERVLSWLGVKEGSVIFTSGGTESNNLAVKGTALMHMSRGKHLVTTRVEHPSILETFQSLESFGFDVTYLEVDAYGRVDPEDVQKAVRQDTILVSVMSVNNEMGTVQPIEEIAAFLSNWPKVYFHVDHVQGFGKVDLPFHEAAVDMCSLSGHKIHGMKGTGALYKKDHVRLFPLQHGGGQEDGERAGTENLPGIVAFTKAMRLIKEEQQEKAQELQRLRNYAYEELEKMAGAVVNSPKRGAPHILNFSLPGYKPETVIHSLGERGIYISTKSACSSKEPDKSSVLDACGVSGEAASSALRISLSYSTTETEVRQFITALSEVKASLIKTMEV</sequence>
<comment type="cofactor">
    <cofactor evidence="1">
        <name>pyridoxal 5'-phosphate</name>
        <dbReference type="ChEBI" id="CHEBI:597326"/>
    </cofactor>
</comment>
<evidence type="ECO:0000313" key="5">
    <source>
        <dbReference type="Proteomes" id="UP000198647"/>
    </source>
</evidence>
<reference evidence="4 5" key="1">
    <citation type="submission" date="2016-10" db="EMBL/GenBank/DDBJ databases">
        <authorList>
            <person name="Varghese N."/>
            <person name="Submissions S."/>
        </authorList>
    </citation>
    <scope>NUCLEOTIDE SEQUENCE [LARGE SCALE GENOMIC DNA]</scope>
    <source>
        <strain evidence="4 5">DSM 20748</strain>
    </source>
</reference>
<evidence type="ECO:0000256" key="1">
    <source>
        <dbReference type="ARBA" id="ARBA00001933"/>
    </source>
</evidence>
<dbReference type="SUPFAM" id="SSF53383">
    <property type="entry name" value="PLP-dependent transferases"/>
    <property type="match status" value="1"/>
</dbReference>
<protein>
    <submittedName>
        <fullName evidence="4">Cysteine desulfurase</fullName>
    </submittedName>
</protein>
<dbReference type="InterPro" id="IPR015421">
    <property type="entry name" value="PyrdxlP-dep_Trfase_major"/>
</dbReference>
<dbReference type="InterPro" id="IPR000192">
    <property type="entry name" value="Aminotrans_V_dom"/>
</dbReference>
<organism evidence="4 5">
    <name type="scientific">Salimicrobium album</name>
    <dbReference type="NCBI Taxonomy" id="50717"/>
    <lineage>
        <taxon>Bacteria</taxon>
        <taxon>Bacillati</taxon>
        <taxon>Bacillota</taxon>
        <taxon>Bacilli</taxon>
        <taxon>Bacillales</taxon>
        <taxon>Bacillaceae</taxon>
        <taxon>Salimicrobium</taxon>
    </lineage>
</organism>
<dbReference type="RefSeq" id="WP_093105693.1">
    <property type="nucleotide sequence ID" value="NZ_FNOS01000002.1"/>
</dbReference>
<dbReference type="InterPro" id="IPR015424">
    <property type="entry name" value="PyrdxlP-dep_Trfase"/>
</dbReference>
<evidence type="ECO:0000313" key="4">
    <source>
        <dbReference type="EMBL" id="SDX58734.1"/>
    </source>
</evidence>
<evidence type="ECO:0000259" key="3">
    <source>
        <dbReference type="Pfam" id="PF00266"/>
    </source>
</evidence>
<feature type="domain" description="Aminotransferase class V" evidence="3">
    <location>
        <begin position="2"/>
        <end position="363"/>
    </location>
</feature>
<evidence type="ECO:0000256" key="2">
    <source>
        <dbReference type="ARBA" id="ARBA00022898"/>
    </source>
</evidence>
<proteinExistence type="predicted"/>
<dbReference type="InterPro" id="IPR016454">
    <property type="entry name" value="Cysteine_dSase"/>
</dbReference>
<dbReference type="Pfam" id="PF00266">
    <property type="entry name" value="Aminotran_5"/>
    <property type="match status" value="1"/>
</dbReference>
<dbReference type="EMBL" id="FNOS01000002">
    <property type="protein sequence ID" value="SDX58734.1"/>
    <property type="molecule type" value="Genomic_DNA"/>
</dbReference>
<comment type="caution">
    <text evidence="4">The sequence shown here is derived from an EMBL/GenBank/DDBJ whole genome shotgun (WGS) entry which is preliminary data.</text>
</comment>
<dbReference type="InterPro" id="IPR015422">
    <property type="entry name" value="PyrdxlP-dep_Trfase_small"/>
</dbReference>
<dbReference type="Gene3D" id="1.10.260.50">
    <property type="match status" value="1"/>
</dbReference>
<accession>A0A1H3CYW4</accession>
<keyword evidence="5" id="KW-1185">Reference proteome</keyword>
<dbReference type="Gene3D" id="3.40.640.10">
    <property type="entry name" value="Type I PLP-dependent aspartate aminotransferase-like (Major domain)"/>
    <property type="match status" value="1"/>
</dbReference>
<dbReference type="NCBIfam" id="NF002806">
    <property type="entry name" value="PRK02948.1"/>
    <property type="match status" value="1"/>
</dbReference>
<dbReference type="PANTHER" id="PTHR11601:SF50">
    <property type="entry name" value="CYSTEINE DESULFURASE ISCS 2-RELATED"/>
    <property type="match status" value="1"/>
</dbReference>
<dbReference type="Proteomes" id="UP000198647">
    <property type="component" value="Unassembled WGS sequence"/>
</dbReference>
<dbReference type="PANTHER" id="PTHR11601">
    <property type="entry name" value="CYSTEINE DESULFURYLASE FAMILY MEMBER"/>
    <property type="match status" value="1"/>
</dbReference>
<name>A0A1H3CYW4_9BACI</name>